<accession>A0A4V2UJR0</accession>
<dbReference type="EMBL" id="SLZR01000007">
    <property type="protein sequence ID" value="TCS41116.1"/>
    <property type="molecule type" value="Genomic_DNA"/>
</dbReference>
<dbReference type="AlphaFoldDB" id="A0A4V2UJR0"/>
<dbReference type="CDD" id="cd00586">
    <property type="entry name" value="4HBT"/>
    <property type="match status" value="1"/>
</dbReference>
<organism evidence="3 4">
    <name type="scientific">Reinekea marinisedimentorum</name>
    <dbReference type="NCBI Taxonomy" id="230495"/>
    <lineage>
        <taxon>Bacteria</taxon>
        <taxon>Pseudomonadati</taxon>
        <taxon>Pseudomonadota</taxon>
        <taxon>Gammaproteobacteria</taxon>
        <taxon>Oceanospirillales</taxon>
        <taxon>Saccharospirillaceae</taxon>
        <taxon>Reinekea</taxon>
    </lineage>
</organism>
<dbReference type="OrthoDB" id="9799036at2"/>
<dbReference type="Gene3D" id="3.10.129.10">
    <property type="entry name" value="Hotdog Thioesterase"/>
    <property type="match status" value="1"/>
</dbReference>
<gene>
    <name evidence="3" type="ORF">BCF53_107130</name>
</gene>
<keyword evidence="2 3" id="KW-0378">Hydrolase</keyword>
<dbReference type="Proteomes" id="UP000295793">
    <property type="component" value="Unassembled WGS sequence"/>
</dbReference>
<name>A0A4V2UJR0_9GAMM</name>
<sequence length="134" mass="15513">MTQEFQFTEHFKVRDYECDLQRIVNNAVYQNYLEHARHEFLLSKKVDFAALADEGLNLVVIRAEVDYKRSLTSGDEFYVGVNFSMHDRVRFKFDQTIVRKSDSAVCVQAVVYGTGMTNKGRPKVPRTLVEQLLA</sequence>
<dbReference type="PANTHER" id="PTHR31793:SF27">
    <property type="entry name" value="NOVEL THIOESTERASE SUPERFAMILY DOMAIN AND SAPOSIN A-TYPE DOMAIN CONTAINING PROTEIN (0610012H03RIK)"/>
    <property type="match status" value="1"/>
</dbReference>
<proteinExistence type="inferred from homology"/>
<protein>
    <submittedName>
        <fullName evidence="3">Acyl-CoA thioester hydrolase</fullName>
    </submittedName>
</protein>
<comment type="similarity">
    <text evidence="1">Belongs to the 4-hydroxybenzoyl-CoA thioesterase family.</text>
</comment>
<keyword evidence="4" id="KW-1185">Reference proteome</keyword>
<evidence type="ECO:0000256" key="2">
    <source>
        <dbReference type="ARBA" id="ARBA00022801"/>
    </source>
</evidence>
<dbReference type="InterPro" id="IPR050563">
    <property type="entry name" value="4-hydroxybenzoyl-CoA_TE"/>
</dbReference>
<reference evidence="3 4" key="1">
    <citation type="submission" date="2019-03" db="EMBL/GenBank/DDBJ databases">
        <title>Genomic Encyclopedia of Archaeal and Bacterial Type Strains, Phase II (KMG-II): from individual species to whole genera.</title>
        <authorList>
            <person name="Goeker M."/>
        </authorList>
    </citation>
    <scope>NUCLEOTIDE SEQUENCE [LARGE SCALE GENOMIC DNA]</scope>
    <source>
        <strain evidence="3 4">DSM 15388</strain>
    </source>
</reference>
<dbReference type="RefSeq" id="WP_132701556.1">
    <property type="nucleotide sequence ID" value="NZ_SLZR01000007.1"/>
</dbReference>
<evidence type="ECO:0000256" key="1">
    <source>
        <dbReference type="ARBA" id="ARBA00005953"/>
    </source>
</evidence>
<dbReference type="Pfam" id="PF13279">
    <property type="entry name" value="4HBT_2"/>
    <property type="match status" value="1"/>
</dbReference>
<dbReference type="PANTHER" id="PTHR31793">
    <property type="entry name" value="4-HYDROXYBENZOYL-COA THIOESTERASE FAMILY MEMBER"/>
    <property type="match status" value="1"/>
</dbReference>
<comment type="caution">
    <text evidence="3">The sequence shown here is derived from an EMBL/GenBank/DDBJ whole genome shotgun (WGS) entry which is preliminary data.</text>
</comment>
<dbReference type="InterPro" id="IPR029069">
    <property type="entry name" value="HotDog_dom_sf"/>
</dbReference>
<evidence type="ECO:0000313" key="4">
    <source>
        <dbReference type="Proteomes" id="UP000295793"/>
    </source>
</evidence>
<dbReference type="GO" id="GO:0047617">
    <property type="term" value="F:fatty acyl-CoA hydrolase activity"/>
    <property type="evidence" value="ECO:0007669"/>
    <property type="project" value="TreeGrafter"/>
</dbReference>
<evidence type="ECO:0000313" key="3">
    <source>
        <dbReference type="EMBL" id="TCS41116.1"/>
    </source>
</evidence>
<dbReference type="SUPFAM" id="SSF54637">
    <property type="entry name" value="Thioesterase/thiol ester dehydrase-isomerase"/>
    <property type="match status" value="1"/>
</dbReference>